<dbReference type="GO" id="GO:0005737">
    <property type="term" value="C:cytoplasm"/>
    <property type="evidence" value="ECO:0007669"/>
    <property type="project" value="UniProtKB-SubCell"/>
</dbReference>
<evidence type="ECO:0000256" key="7">
    <source>
        <dbReference type="ARBA" id="ARBA00022769"/>
    </source>
</evidence>
<dbReference type="Proteomes" id="UP000526307">
    <property type="component" value="Unassembled WGS sequence"/>
</dbReference>
<evidence type="ECO:0000313" key="19">
    <source>
        <dbReference type="Proteomes" id="UP000526307"/>
    </source>
</evidence>
<dbReference type="EMBL" id="JABXYR010000001">
    <property type="protein sequence ID" value="NWO23223.1"/>
    <property type="molecule type" value="Genomic_DNA"/>
</dbReference>
<evidence type="ECO:0000256" key="5">
    <source>
        <dbReference type="ARBA" id="ARBA00022741"/>
    </source>
</evidence>
<feature type="domain" description="ABC transporter" evidence="17">
    <location>
        <begin position="432"/>
        <end position="731"/>
    </location>
</feature>
<keyword evidence="12" id="KW-0238">DNA-binding</keyword>
<keyword evidence="8" id="KW-0863">Zinc-finger</keyword>
<dbReference type="Pfam" id="PF17755">
    <property type="entry name" value="UvrA_DNA-bind"/>
    <property type="match status" value="1"/>
</dbReference>
<evidence type="ECO:0000256" key="14">
    <source>
        <dbReference type="ARBA" id="ARBA00038000"/>
    </source>
</evidence>
<accession>A0A7Y9B0K9</accession>
<dbReference type="Gene3D" id="1.20.1580.10">
    <property type="entry name" value="ABC transporter ATPase like domain"/>
    <property type="match status" value="2"/>
</dbReference>
<dbReference type="GO" id="GO:0008270">
    <property type="term" value="F:zinc ion binding"/>
    <property type="evidence" value="ECO:0007669"/>
    <property type="project" value="UniProtKB-KW"/>
</dbReference>
<dbReference type="SMART" id="SM00382">
    <property type="entry name" value="AAA"/>
    <property type="match status" value="2"/>
</dbReference>
<reference evidence="18 19" key="1">
    <citation type="submission" date="2020-06" db="EMBL/GenBank/DDBJ databases">
        <title>Mogibacterium timidum strain W9173 genomic sequence.</title>
        <authorList>
            <person name="Wade W.G."/>
            <person name="Johnston C.D."/>
            <person name="Chen T."/>
            <person name="Dewhirst F.E."/>
        </authorList>
    </citation>
    <scope>NUCLEOTIDE SEQUENCE [LARGE SCALE GENOMIC DNA]</scope>
    <source>
        <strain evidence="18 19">W9173</strain>
    </source>
</reference>
<keyword evidence="7" id="KW-0228">DNA excision</keyword>
<dbReference type="InterPro" id="IPR041552">
    <property type="entry name" value="UvrA_DNA-bd"/>
</dbReference>
<comment type="similarity">
    <text evidence="14">Belongs to the ABC transporter superfamily. UvrA family.</text>
</comment>
<evidence type="ECO:0000256" key="1">
    <source>
        <dbReference type="ARBA" id="ARBA00004496"/>
    </source>
</evidence>
<dbReference type="Gene3D" id="1.10.8.280">
    <property type="entry name" value="ABC transporter ATPase domain-like"/>
    <property type="match status" value="1"/>
</dbReference>
<evidence type="ECO:0000256" key="15">
    <source>
        <dbReference type="ARBA" id="ARBA00039316"/>
    </source>
</evidence>
<keyword evidence="9" id="KW-0862">Zinc</keyword>
<dbReference type="GO" id="GO:0003677">
    <property type="term" value="F:DNA binding"/>
    <property type="evidence" value="ECO:0007669"/>
    <property type="project" value="UniProtKB-KW"/>
</dbReference>
<evidence type="ECO:0000256" key="13">
    <source>
        <dbReference type="ARBA" id="ARBA00023204"/>
    </source>
</evidence>
<evidence type="ECO:0000256" key="8">
    <source>
        <dbReference type="ARBA" id="ARBA00022771"/>
    </source>
</evidence>
<dbReference type="InterPro" id="IPR017871">
    <property type="entry name" value="ABC_transporter-like_CS"/>
</dbReference>
<evidence type="ECO:0000256" key="2">
    <source>
        <dbReference type="ARBA" id="ARBA00022490"/>
    </source>
</evidence>
<evidence type="ECO:0000259" key="17">
    <source>
        <dbReference type="PROSITE" id="PS50893"/>
    </source>
</evidence>
<comment type="caution">
    <text evidence="18">The sequence shown here is derived from an EMBL/GenBank/DDBJ whole genome shotgun (WGS) entry which is preliminary data.</text>
</comment>
<keyword evidence="19" id="KW-1185">Reference proteome</keyword>
<evidence type="ECO:0000256" key="12">
    <source>
        <dbReference type="ARBA" id="ARBA00023125"/>
    </source>
</evidence>
<evidence type="ECO:0000256" key="16">
    <source>
        <dbReference type="ARBA" id="ARBA00042156"/>
    </source>
</evidence>
<proteinExistence type="inferred from homology"/>
<evidence type="ECO:0000256" key="10">
    <source>
        <dbReference type="ARBA" id="ARBA00022840"/>
    </source>
</evidence>
<keyword evidence="6" id="KW-0227">DNA damage</keyword>
<evidence type="ECO:0000256" key="3">
    <source>
        <dbReference type="ARBA" id="ARBA00022723"/>
    </source>
</evidence>
<sequence length="737" mass="83531">MQKITYKGIKTHNLKNIDVDLYKGRMTCITGVSGSGKSSLAFSTIAGISKAEYDKMTNDNRVDVDYDVDSYDDVIMAIPLRQLNFNVNPRSTIMSYFDLQKFVLYIAGSLTSLPLSDFNYNGDGRCRDCQGLGYKLQPDPISIIDYEKKICDVPFRCWQKTYVDFFRQLLIVYCDECGIDSDKRFKDLSDKQKHKLLYDIGTKKQTFKYKASGRTRSKTSIYMGPIAGMEKKSDDVFSHNREQYCVQKKCDCCSGSRLRRKVSEKELVKGFSVSDLYTEDFDTLENDLQSLKKNVNKALKPAINNVLAFIEACKKVGIGYLSLSRSISSLSGGELQRLRIAQLMIGKMHDLLIVLDEPTTSLSPAEVEYTIGIIEEMRKKNTLLVVEHNEKVIESADYNIFLGHDGGKNGGYLISRDEYMKLQEGRFKYNFFKGTAIDKCVLDSDYVDYAGCELKIPHASIVGISGMSGCGKTTILREILPKYYEDYLYVSQKPLKGNSFTTVATYTKLLDEIRSYFAKALEKDKGYFSQRGKGACEKCGGSGSIEIGGFYEEKLFDTCDKCDGTGYLQEVLEWKVNGLNIYEIQQMTIDELIVARINISTKANKMLVLLSNLGLGYLKLGQKVKTLSGGENQRIKLAEVLNENKYAFIGLDEPTKGLGKREIKKLLGLIYEQISENKKTFIVAEHDPMFLNFCSYLVELKRKGKSTTIVFQGSRDQIFKDKKNDIRNWLTEDTEKI</sequence>
<keyword evidence="5" id="KW-0547">Nucleotide-binding</keyword>
<dbReference type="InterPro" id="IPR003439">
    <property type="entry name" value="ABC_transporter-like_ATP-bd"/>
</dbReference>
<dbReference type="PROSITE" id="PS50893">
    <property type="entry name" value="ABC_TRANSPORTER_2"/>
    <property type="match status" value="1"/>
</dbReference>
<dbReference type="Gene3D" id="3.40.50.300">
    <property type="entry name" value="P-loop containing nucleotide triphosphate hydrolases"/>
    <property type="match status" value="2"/>
</dbReference>
<name>A0A7Y9B0K9_9FIRM</name>
<dbReference type="PANTHER" id="PTHR43152">
    <property type="entry name" value="UVRABC SYSTEM PROTEIN A"/>
    <property type="match status" value="1"/>
</dbReference>
<dbReference type="InterPro" id="IPR027417">
    <property type="entry name" value="P-loop_NTPase"/>
</dbReference>
<evidence type="ECO:0000256" key="9">
    <source>
        <dbReference type="ARBA" id="ARBA00022833"/>
    </source>
</evidence>
<keyword evidence="13" id="KW-0234">DNA repair</keyword>
<protein>
    <recommendedName>
        <fullName evidence="15">UvrABC system protein A</fullName>
    </recommendedName>
    <alternativeName>
        <fullName evidence="16">Excinuclease ABC subunit A</fullName>
    </alternativeName>
</protein>
<dbReference type="PANTHER" id="PTHR43152:SF3">
    <property type="entry name" value="UVRABC SYSTEM PROTEIN A"/>
    <property type="match status" value="1"/>
</dbReference>
<keyword evidence="10 18" id="KW-0067">ATP-binding</keyword>
<dbReference type="GO" id="GO:0005524">
    <property type="term" value="F:ATP binding"/>
    <property type="evidence" value="ECO:0007669"/>
    <property type="project" value="UniProtKB-KW"/>
</dbReference>
<organism evidence="18 19">
    <name type="scientific">Mogibacterium timidum</name>
    <dbReference type="NCBI Taxonomy" id="35519"/>
    <lineage>
        <taxon>Bacteria</taxon>
        <taxon>Bacillati</taxon>
        <taxon>Bacillota</taxon>
        <taxon>Clostridia</taxon>
        <taxon>Peptostreptococcales</taxon>
        <taxon>Anaerovoracaceae</taxon>
        <taxon>Mogibacterium</taxon>
    </lineage>
</organism>
<dbReference type="Pfam" id="PF00005">
    <property type="entry name" value="ABC_tran"/>
    <property type="match status" value="1"/>
</dbReference>
<dbReference type="GO" id="GO:0006281">
    <property type="term" value="P:DNA repair"/>
    <property type="evidence" value="ECO:0007669"/>
    <property type="project" value="UniProtKB-KW"/>
</dbReference>
<dbReference type="InterPro" id="IPR003593">
    <property type="entry name" value="AAA+_ATPase"/>
</dbReference>
<dbReference type="AlphaFoldDB" id="A0A7Y9B0K9"/>
<dbReference type="GO" id="GO:0016887">
    <property type="term" value="F:ATP hydrolysis activity"/>
    <property type="evidence" value="ECO:0007669"/>
    <property type="project" value="InterPro"/>
</dbReference>
<dbReference type="SUPFAM" id="SSF52540">
    <property type="entry name" value="P-loop containing nucleoside triphosphate hydrolases"/>
    <property type="match status" value="2"/>
</dbReference>
<keyword evidence="3" id="KW-0479">Metal-binding</keyword>
<gene>
    <name evidence="18" type="ORF">HW270_03895</name>
</gene>
<comment type="subcellular location">
    <subcellularLocation>
        <location evidence="1">Cytoplasm</location>
    </subcellularLocation>
</comment>
<keyword evidence="4" id="KW-0677">Repeat</keyword>
<keyword evidence="2" id="KW-0963">Cytoplasm</keyword>
<dbReference type="GO" id="GO:0004518">
    <property type="term" value="F:nuclease activity"/>
    <property type="evidence" value="ECO:0007669"/>
    <property type="project" value="UniProtKB-KW"/>
</dbReference>
<evidence type="ECO:0000256" key="6">
    <source>
        <dbReference type="ARBA" id="ARBA00022763"/>
    </source>
</evidence>
<dbReference type="RefSeq" id="WP_178978394.1">
    <property type="nucleotide sequence ID" value="NZ_JABXYR010000001.1"/>
</dbReference>
<keyword evidence="11" id="KW-0267">Excision nuclease</keyword>
<evidence type="ECO:0000256" key="11">
    <source>
        <dbReference type="ARBA" id="ARBA00022881"/>
    </source>
</evidence>
<evidence type="ECO:0000256" key="4">
    <source>
        <dbReference type="ARBA" id="ARBA00022737"/>
    </source>
</evidence>
<dbReference type="PROSITE" id="PS00211">
    <property type="entry name" value="ABC_TRANSPORTER_1"/>
    <property type="match status" value="1"/>
</dbReference>
<evidence type="ECO:0000313" key="18">
    <source>
        <dbReference type="EMBL" id="NWO23223.1"/>
    </source>
</evidence>